<dbReference type="STRING" id="503106.A0A218Z030"/>
<protein>
    <submittedName>
        <fullName evidence="1">Uncharacterized protein</fullName>
    </submittedName>
</protein>
<evidence type="ECO:0000313" key="2">
    <source>
        <dbReference type="Proteomes" id="UP000242519"/>
    </source>
</evidence>
<keyword evidence="2" id="KW-1185">Reference proteome</keyword>
<dbReference type="Proteomes" id="UP000242519">
    <property type="component" value="Unassembled WGS sequence"/>
</dbReference>
<reference evidence="1 2" key="1">
    <citation type="submission" date="2017-04" db="EMBL/GenBank/DDBJ databases">
        <title>Draft genome sequence of Marssonina coronaria NL1: causal agent of apple blotch.</title>
        <authorList>
            <person name="Cheng Q."/>
        </authorList>
    </citation>
    <scope>NUCLEOTIDE SEQUENCE [LARGE SCALE GENOMIC DNA]</scope>
    <source>
        <strain evidence="1 2">NL1</strain>
    </source>
</reference>
<comment type="caution">
    <text evidence="1">The sequence shown here is derived from an EMBL/GenBank/DDBJ whole genome shotgun (WGS) entry which is preliminary data.</text>
</comment>
<gene>
    <name evidence="1" type="ORF">B2J93_2789</name>
</gene>
<dbReference type="AlphaFoldDB" id="A0A218Z030"/>
<proteinExistence type="predicted"/>
<evidence type="ECO:0000313" key="1">
    <source>
        <dbReference type="EMBL" id="OWP01379.1"/>
    </source>
</evidence>
<organism evidence="1 2">
    <name type="scientific">Diplocarpon coronariae</name>
    <dbReference type="NCBI Taxonomy" id="2795749"/>
    <lineage>
        <taxon>Eukaryota</taxon>
        <taxon>Fungi</taxon>
        <taxon>Dikarya</taxon>
        <taxon>Ascomycota</taxon>
        <taxon>Pezizomycotina</taxon>
        <taxon>Leotiomycetes</taxon>
        <taxon>Helotiales</taxon>
        <taxon>Drepanopezizaceae</taxon>
        <taxon>Diplocarpon</taxon>
    </lineage>
</organism>
<dbReference type="OrthoDB" id="3509960at2759"/>
<accession>A0A218Z030</accession>
<dbReference type="InParanoid" id="A0A218Z030"/>
<sequence length="318" mass="36669">MAWQFAPQRQPPLRRGQGFSVFPGPMIPGMGASIGPNSEMSPVDQMVPRARFPNPMFPGHTHMMPGNIDLFNQALARGFMPAMDPLALQQSLDAYFYQRLQQQQLQQLQFQQQQTELPCTGSCYEGRDNRNSEQELDFKTKDVTVRGKARAVRATYLIEAPKFESDLVKYMEKKKEDDVPERVVDMLISWINREQYPNEDLFDEVTLHILASNVGCKSIQEQSLKKLKGMEENLDPAELFRIVGTVYLSSKVDKDLKGWLVKLLRKGYGPAQIPMWRCLEECDDRYMTMMIQRPEIKAEVYRALGFWSEPNDEGFRTL</sequence>
<name>A0A218Z030_9HELO</name>
<dbReference type="EMBL" id="MZNU01000279">
    <property type="protein sequence ID" value="OWP01379.1"/>
    <property type="molecule type" value="Genomic_DNA"/>
</dbReference>